<gene>
    <name evidence="1" type="ORF">TBRA_LOCUS5006</name>
</gene>
<evidence type="ECO:0000313" key="1">
    <source>
        <dbReference type="EMBL" id="CAB0033086.1"/>
    </source>
</evidence>
<sequence>MVTSKNLKVALSLTVLRSAEPEYLTRSLVLHSAVAERVTRTDGLCLSVSGAATTCGQMSFAIGGARLWNSLPLGLREGFQRPSFGAGLRRYLLDLQSGSLPISCPQRPSSILSGSLDRRDHVYRLIAYYFTDGRLYACRYIIRCNSIANV</sequence>
<proteinExistence type="predicted"/>
<accession>A0A6H5I7B5</accession>
<evidence type="ECO:0000313" key="2">
    <source>
        <dbReference type="Proteomes" id="UP000479190"/>
    </source>
</evidence>
<keyword evidence="2" id="KW-1185">Reference proteome</keyword>
<dbReference type="Proteomes" id="UP000479190">
    <property type="component" value="Unassembled WGS sequence"/>
</dbReference>
<reference evidence="1 2" key="1">
    <citation type="submission" date="2020-02" db="EMBL/GenBank/DDBJ databases">
        <authorList>
            <person name="Ferguson B K."/>
        </authorList>
    </citation>
    <scope>NUCLEOTIDE SEQUENCE [LARGE SCALE GENOMIC DNA]</scope>
</reference>
<dbReference type="AlphaFoldDB" id="A0A6H5I7B5"/>
<name>A0A6H5I7B5_9HYME</name>
<organism evidence="1 2">
    <name type="scientific">Trichogramma brassicae</name>
    <dbReference type="NCBI Taxonomy" id="86971"/>
    <lineage>
        <taxon>Eukaryota</taxon>
        <taxon>Metazoa</taxon>
        <taxon>Ecdysozoa</taxon>
        <taxon>Arthropoda</taxon>
        <taxon>Hexapoda</taxon>
        <taxon>Insecta</taxon>
        <taxon>Pterygota</taxon>
        <taxon>Neoptera</taxon>
        <taxon>Endopterygota</taxon>
        <taxon>Hymenoptera</taxon>
        <taxon>Apocrita</taxon>
        <taxon>Proctotrupomorpha</taxon>
        <taxon>Chalcidoidea</taxon>
        <taxon>Trichogrammatidae</taxon>
        <taxon>Trichogramma</taxon>
    </lineage>
</organism>
<protein>
    <submittedName>
        <fullName evidence="1">Uncharacterized protein</fullName>
    </submittedName>
</protein>
<dbReference type="EMBL" id="CADCXV010000698">
    <property type="protein sequence ID" value="CAB0033086.1"/>
    <property type="molecule type" value="Genomic_DNA"/>
</dbReference>
<dbReference type="OrthoDB" id="419189at2759"/>